<protein>
    <recommendedName>
        <fullName evidence="4">Glycosyltransferase RgtA/B/C/D-like domain-containing protein</fullName>
    </recommendedName>
</protein>
<dbReference type="RefSeq" id="WP_070735815.1">
    <property type="nucleotide sequence ID" value="NZ_MDZC01000101.1"/>
</dbReference>
<evidence type="ECO:0000313" key="2">
    <source>
        <dbReference type="EMBL" id="OGX82354.1"/>
    </source>
</evidence>
<name>A0A1G1SUP9_9BACT</name>
<feature type="transmembrane region" description="Helical" evidence="1">
    <location>
        <begin position="345"/>
        <end position="365"/>
    </location>
</feature>
<evidence type="ECO:0000313" key="3">
    <source>
        <dbReference type="Proteomes" id="UP000177791"/>
    </source>
</evidence>
<keyword evidence="1" id="KW-0472">Membrane</keyword>
<proteinExistence type="predicted"/>
<feature type="transmembrane region" description="Helical" evidence="1">
    <location>
        <begin position="85"/>
        <end position="108"/>
    </location>
</feature>
<keyword evidence="1" id="KW-1133">Transmembrane helix</keyword>
<comment type="caution">
    <text evidence="2">The sequence shown here is derived from an EMBL/GenBank/DDBJ whole genome shotgun (WGS) entry which is preliminary data.</text>
</comment>
<feature type="transmembrane region" description="Helical" evidence="1">
    <location>
        <begin position="182"/>
        <end position="200"/>
    </location>
</feature>
<keyword evidence="1" id="KW-0812">Transmembrane</keyword>
<feature type="transmembrane region" description="Helical" evidence="1">
    <location>
        <begin position="270"/>
        <end position="290"/>
    </location>
</feature>
<dbReference type="EMBL" id="MDZC01000101">
    <property type="protein sequence ID" value="OGX82354.1"/>
    <property type="molecule type" value="Genomic_DNA"/>
</dbReference>
<feature type="transmembrane region" description="Helical" evidence="1">
    <location>
        <begin position="212"/>
        <end position="235"/>
    </location>
</feature>
<feature type="transmembrane region" description="Helical" evidence="1">
    <location>
        <begin position="120"/>
        <end position="138"/>
    </location>
</feature>
<dbReference type="Proteomes" id="UP000177791">
    <property type="component" value="Unassembled WGS sequence"/>
</dbReference>
<feature type="transmembrane region" description="Helical" evidence="1">
    <location>
        <begin position="17"/>
        <end position="33"/>
    </location>
</feature>
<dbReference type="AlphaFoldDB" id="A0A1G1SUP9"/>
<dbReference type="STRING" id="1908236.BEN48_05255"/>
<sequence>MHPFAATNNEQPAPSRSFWLVGALLAVAGLRLWRLPEAGPPDFDSVLNWQIVQQVAHGDFANMFQHGSPGFFLLYAPVAFFIRDFLVFQTINALLGVAALGFFCGWVSGRSQLAGPETAALVALAGTSLLLTFAGRDFTMNSVDLLVFACLLRSHFQRLQRPSAAAILLVAGWLALGLSFDYKFLFAVPILVVLEVWQADGLWRKRGIWGRVLLVLLVPFVVLGAVGVAAGLPWYRWLAFYVRVVVPTAANPAGRQLTLDLDLFYYFHYLLRYESLLLLAGLVVAAWQVWRSLRAGTNWRVLPTALLPYLLVWAVCLVGGMSLLVKAPRGLLFAYTPLAALAVLSFRRVVSGWALVGGVLMAAGLNLRLIQRELFAPLPNPYAKVGAWLQAHGATKVASTVGLGVAPYLASNQCLTVVYDERELAGLRRQGYQYVLLDGYWRVAGVHRFDSLQKQTPVVAWPAPQLHSSLLFLEHSEYMGLGFERTLLAARRATADTLALRLYRLQ</sequence>
<reference evidence="2 3" key="1">
    <citation type="submission" date="2016-08" db="EMBL/GenBank/DDBJ databases">
        <title>Hymenobacter coccineus sp. nov., Hymenobacter lapidarius sp. nov. and Hymenobacter glacialis sp. nov., isolated from Antarctic soil.</title>
        <authorList>
            <person name="Sedlacek I."/>
            <person name="Kralova S."/>
            <person name="Kyrova K."/>
            <person name="Maslanova I."/>
            <person name="Stankova E."/>
            <person name="Vrbovska V."/>
            <person name="Nemec M."/>
            <person name="Bartak M."/>
            <person name="Svec P."/>
            <person name="Busse H.-J."/>
            <person name="Pantucek R."/>
        </authorList>
    </citation>
    <scope>NUCLEOTIDE SEQUENCE [LARGE SCALE GENOMIC DNA]</scope>
    <source>
        <strain evidence="2 3">CCM 8648</strain>
    </source>
</reference>
<accession>A0A1G1SUP9</accession>
<dbReference type="OrthoDB" id="868283at2"/>
<organism evidence="2 3">
    <name type="scientific">Hymenobacter glacialis</name>
    <dbReference type="NCBI Taxonomy" id="1908236"/>
    <lineage>
        <taxon>Bacteria</taxon>
        <taxon>Pseudomonadati</taxon>
        <taxon>Bacteroidota</taxon>
        <taxon>Cytophagia</taxon>
        <taxon>Cytophagales</taxon>
        <taxon>Hymenobacteraceae</taxon>
        <taxon>Hymenobacter</taxon>
    </lineage>
</organism>
<feature type="transmembrane region" description="Helical" evidence="1">
    <location>
        <begin position="302"/>
        <end position="325"/>
    </location>
</feature>
<evidence type="ECO:0008006" key="4">
    <source>
        <dbReference type="Google" id="ProtNLM"/>
    </source>
</evidence>
<evidence type="ECO:0000256" key="1">
    <source>
        <dbReference type="SAM" id="Phobius"/>
    </source>
</evidence>
<keyword evidence="3" id="KW-1185">Reference proteome</keyword>
<gene>
    <name evidence="2" type="ORF">BEN48_05255</name>
</gene>